<keyword evidence="3" id="KW-1185">Reference proteome</keyword>
<evidence type="ECO:0000313" key="3">
    <source>
        <dbReference type="Proteomes" id="UP001408356"/>
    </source>
</evidence>
<organism evidence="2 3">
    <name type="scientific">Seiridium unicorne</name>
    <dbReference type="NCBI Taxonomy" id="138068"/>
    <lineage>
        <taxon>Eukaryota</taxon>
        <taxon>Fungi</taxon>
        <taxon>Dikarya</taxon>
        <taxon>Ascomycota</taxon>
        <taxon>Pezizomycotina</taxon>
        <taxon>Sordariomycetes</taxon>
        <taxon>Xylariomycetidae</taxon>
        <taxon>Amphisphaeriales</taxon>
        <taxon>Sporocadaceae</taxon>
        <taxon>Seiridium</taxon>
    </lineage>
</organism>
<comment type="caution">
    <text evidence="2">The sequence shown here is derived from an EMBL/GenBank/DDBJ whole genome shotgun (WGS) entry which is preliminary data.</text>
</comment>
<accession>A0ABR2UQ74</accession>
<feature type="region of interest" description="Disordered" evidence="1">
    <location>
        <begin position="466"/>
        <end position="499"/>
    </location>
</feature>
<sequence>MAASGSAFSETLQEITNTKLEELSKRRHAYGAEKAAALASIQNITDPIERLHTLANCVRKCLRITVDSAGKVVKGWSRFPALEIELKNLDRFLAQVRYDPSISLKTVEQWESSLLQHLERQSLKFSYASLYGQLVTEWLSSEGTKSGSTDEDIDMNEDFEQIDNAKKLQARMEWEKVVFEPAEVDLDKLMRYLDNLFGVGNPQKKPVFRVLVRLREEVKEFERSFSNVKQFTPHSLRWVIQGLVRSDLLTDEKREVLKDFANNDIILDEIADVLNMRMATLGTWSWGDSVPLEQRRAITGAFRIHMHEDILQSLFLHYIGVKLSMFFKQAFRRFRKSPDAWIPNHQEIPVAVKNRLEYYLGPLDRTDSLQNLRYREYRKNYFMSQLVRSEHQLVEATEGDEEADYTHASGRKGMTRGTGQNAPQQQSVRHSMPQQQQQGASNHALQDNQLQLMLLEQQNKKRMMTARSENPAAKRMRWSRQNGDDGSETEDDDHMQARNPMAKKKKILHLLSTEIAINTELHGEMTAFHSVFDGWYSLFPHDTVETIMALFGFSTTWRTFFRAYLEAPLKFLEDDDSTQVRIRRRGTPGAHALSEVFGEVALFVLDFSVNQSTSGNFLWRHHDDIWFWSPDQQVCVQAWKAVKEFTEVTGTKINFAKTGSSRLTKDTTTVPLVDPSLPQGDIRWGFLYLSPEKGHFVIDQDMVDTHIAELRKQLKEQNKSVFGFIQTWNAFAATFFTSNFGKPVNCFGKAHVDEMLKTHERIQREIFSSDSLLGVAGQKSSNIVEYLKNTIEERFGVADIPDGYLYFPVELGGLDLQSPFISLLQIRDALIDSPKPLLQQLHESEMEGYKKAKKAFENGSVRHLRADVGDPNWEPASQEERETFISFEDFVKYREEWCFGYNNQVHNVYRRLLEEPAQESIDSDGAMLSKAIAPLASQPSLRCIHGNWHSMEPYWKWVTMLYGPEIHDRFGGLNIVDSDVLPMGMVRLFKEKRVKWQA</sequence>
<name>A0ABR2UQ74_9PEZI</name>
<dbReference type="EMBL" id="JARVKF010000404">
    <property type="protein sequence ID" value="KAK9416779.1"/>
    <property type="molecule type" value="Genomic_DNA"/>
</dbReference>
<gene>
    <name evidence="2" type="ORF">SUNI508_09477</name>
</gene>
<dbReference type="Proteomes" id="UP001408356">
    <property type="component" value="Unassembled WGS sequence"/>
</dbReference>
<feature type="compositionally biased region" description="Polar residues" evidence="1">
    <location>
        <begin position="417"/>
        <end position="443"/>
    </location>
</feature>
<feature type="region of interest" description="Disordered" evidence="1">
    <location>
        <begin position="395"/>
        <end position="443"/>
    </location>
</feature>
<dbReference type="PANTHER" id="PTHR37015">
    <property type="entry name" value="REVERSE TRANSCRIPTASE DOMAIN-CONTAINING PROTEIN"/>
    <property type="match status" value="1"/>
</dbReference>
<reference evidence="2 3" key="1">
    <citation type="journal article" date="2024" name="J. Plant Pathol.">
        <title>Sequence and assembly of the genome of Seiridium unicorne, isolate CBS 538.82, causal agent of cypress canker disease.</title>
        <authorList>
            <person name="Scali E."/>
            <person name="Rocca G.D."/>
            <person name="Danti R."/>
            <person name="Garbelotto M."/>
            <person name="Barberini S."/>
            <person name="Baroncelli R."/>
            <person name="Emiliani G."/>
        </authorList>
    </citation>
    <scope>NUCLEOTIDE SEQUENCE [LARGE SCALE GENOMIC DNA]</scope>
    <source>
        <strain evidence="2 3">BM-138-508</strain>
    </source>
</reference>
<protein>
    <submittedName>
        <fullName evidence="2">Transcription factor domain-containing protein</fullName>
    </submittedName>
</protein>
<dbReference type="PANTHER" id="PTHR37015:SF2">
    <property type="entry name" value="REVERSE TRANSCRIPTASE DOMAIN-CONTAINING PROTEIN"/>
    <property type="match status" value="1"/>
</dbReference>
<proteinExistence type="predicted"/>
<evidence type="ECO:0000256" key="1">
    <source>
        <dbReference type="SAM" id="MobiDB-lite"/>
    </source>
</evidence>
<evidence type="ECO:0000313" key="2">
    <source>
        <dbReference type="EMBL" id="KAK9416779.1"/>
    </source>
</evidence>